<organism evidence="1 2">
    <name type="scientific">Aspergillus tanneri</name>
    <dbReference type="NCBI Taxonomy" id="1220188"/>
    <lineage>
        <taxon>Eukaryota</taxon>
        <taxon>Fungi</taxon>
        <taxon>Dikarya</taxon>
        <taxon>Ascomycota</taxon>
        <taxon>Pezizomycotina</taxon>
        <taxon>Eurotiomycetes</taxon>
        <taxon>Eurotiomycetidae</taxon>
        <taxon>Eurotiales</taxon>
        <taxon>Aspergillaceae</taxon>
        <taxon>Aspergillus</taxon>
        <taxon>Aspergillus subgen. Circumdati</taxon>
    </lineage>
</organism>
<dbReference type="Proteomes" id="UP000308092">
    <property type="component" value="Unassembled WGS sequence"/>
</dbReference>
<name>A0A4S3J415_9EURO</name>
<dbReference type="AlphaFoldDB" id="A0A4S3J415"/>
<proteinExistence type="predicted"/>
<dbReference type="VEuPathDB" id="FungiDB:EYZ11_010979"/>
<comment type="caution">
    <text evidence="1">The sequence shown here is derived from an EMBL/GenBank/DDBJ whole genome shotgun (WGS) entry which is preliminary data.</text>
</comment>
<sequence length="52" mass="5855">MAECIFKTQILKARLENDVFCRACPGTPSVREHRVSDFLLRSPESTNTTTIA</sequence>
<evidence type="ECO:0000313" key="1">
    <source>
        <dbReference type="EMBL" id="THC89570.1"/>
    </source>
</evidence>
<reference evidence="1 2" key="1">
    <citation type="submission" date="2019-03" db="EMBL/GenBank/DDBJ databases">
        <title>The genome sequence of a newly discovered highly antifungal drug resistant Aspergillus species, Aspergillus tanneri NIH 1004.</title>
        <authorList>
            <person name="Mounaud S."/>
            <person name="Singh I."/>
            <person name="Joardar V."/>
            <person name="Pakala S."/>
            <person name="Pakala S."/>
            <person name="Venepally P."/>
            <person name="Hoover J."/>
            <person name="Nierman W."/>
            <person name="Chung J."/>
            <person name="Losada L."/>
        </authorList>
    </citation>
    <scope>NUCLEOTIDE SEQUENCE [LARGE SCALE GENOMIC DNA]</scope>
    <source>
        <strain evidence="1 2">NIH1004</strain>
    </source>
</reference>
<accession>A0A4S3J415</accession>
<dbReference type="EMBL" id="SOSA01000634">
    <property type="protein sequence ID" value="THC89570.1"/>
    <property type="molecule type" value="Genomic_DNA"/>
</dbReference>
<keyword evidence="2" id="KW-1185">Reference proteome</keyword>
<evidence type="ECO:0000313" key="2">
    <source>
        <dbReference type="Proteomes" id="UP000308092"/>
    </source>
</evidence>
<gene>
    <name evidence="1" type="ORF">EYZ11_010979</name>
</gene>
<protein>
    <submittedName>
        <fullName evidence="1">Uncharacterized protein</fullName>
    </submittedName>
</protein>